<protein>
    <recommendedName>
        <fullName evidence="6">Periplasmic heavy metal sensor</fullName>
    </recommendedName>
</protein>
<dbReference type="EMBL" id="JASCXX010000023">
    <property type="protein sequence ID" value="MDI6450691.1"/>
    <property type="molecule type" value="Genomic_DNA"/>
</dbReference>
<dbReference type="Proteomes" id="UP001431776">
    <property type="component" value="Unassembled WGS sequence"/>
</dbReference>
<dbReference type="AlphaFoldDB" id="A0AAW6U546"/>
<evidence type="ECO:0000313" key="4">
    <source>
        <dbReference type="EMBL" id="MDI6450691.1"/>
    </source>
</evidence>
<name>A0AAW6U546_9BACT</name>
<keyword evidence="3" id="KW-0732">Signal</keyword>
<evidence type="ECO:0000256" key="2">
    <source>
        <dbReference type="SAM" id="MobiDB-lite"/>
    </source>
</evidence>
<evidence type="ECO:0008006" key="6">
    <source>
        <dbReference type="Google" id="ProtNLM"/>
    </source>
</evidence>
<organism evidence="4 5">
    <name type="scientific">Anaerobaca lacustris</name>
    <dbReference type="NCBI Taxonomy" id="3044600"/>
    <lineage>
        <taxon>Bacteria</taxon>
        <taxon>Pseudomonadati</taxon>
        <taxon>Planctomycetota</taxon>
        <taxon>Phycisphaerae</taxon>
        <taxon>Sedimentisphaerales</taxon>
        <taxon>Anaerobacaceae</taxon>
        <taxon>Anaerobaca</taxon>
    </lineage>
</organism>
<sequence>MVRKAISIGTVACLIALVVAGLAVAQQRGQQRERPQGQGQGPGGERPMRGDFDPQRMQQMMQQRMQEQLGATAEEWTVIGPRLTKVMNLSRQTGAGAGGMRMGMMAPGAGRRGGPEGDQAGPGGRGARGPFAQGEPTAVDTASEALQTTLENTAATPDEIRTKLTTLRTAREKATQELATAQQELKQVLTLRQEAQLVLMGLLK</sequence>
<comment type="caution">
    <text evidence="4">The sequence shown here is derived from an EMBL/GenBank/DDBJ whole genome shotgun (WGS) entry which is preliminary data.</text>
</comment>
<evidence type="ECO:0000256" key="3">
    <source>
        <dbReference type="SAM" id="SignalP"/>
    </source>
</evidence>
<proteinExistence type="predicted"/>
<feature type="region of interest" description="Disordered" evidence="2">
    <location>
        <begin position="108"/>
        <end position="140"/>
    </location>
</feature>
<feature type="coiled-coil region" evidence="1">
    <location>
        <begin position="164"/>
        <end position="191"/>
    </location>
</feature>
<reference evidence="4" key="1">
    <citation type="submission" date="2023-05" db="EMBL/GenBank/DDBJ databases">
        <title>Anaerotaeda fermentans gen. nov., sp. nov., a novel anaerobic planctomycete of the new family within the order Sedimentisphaerales isolated from Taman Peninsula, Russia.</title>
        <authorList>
            <person name="Khomyakova M.A."/>
            <person name="Merkel A.Y."/>
            <person name="Slobodkin A.I."/>
        </authorList>
    </citation>
    <scope>NUCLEOTIDE SEQUENCE</scope>
    <source>
        <strain evidence="4">M17dextr</strain>
    </source>
</reference>
<evidence type="ECO:0000313" key="5">
    <source>
        <dbReference type="Proteomes" id="UP001431776"/>
    </source>
</evidence>
<feature type="region of interest" description="Disordered" evidence="2">
    <location>
        <begin position="27"/>
        <end position="52"/>
    </location>
</feature>
<keyword evidence="1" id="KW-0175">Coiled coil</keyword>
<feature type="signal peptide" evidence="3">
    <location>
        <begin position="1"/>
        <end position="25"/>
    </location>
</feature>
<keyword evidence="5" id="KW-1185">Reference proteome</keyword>
<gene>
    <name evidence="4" type="ORF">QJ522_16655</name>
</gene>
<feature type="chain" id="PRO_5043319501" description="Periplasmic heavy metal sensor" evidence="3">
    <location>
        <begin position="26"/>
        <end position="204"/>
    </location>
</feature>
<accession>A0AAW6U546</accession>
<evidence type="ECO:0000256" key="1">
    <source>
        <dbReference type="SAM" id="Coils"/>
    </source>
</evidence>
<dbReference type="RefSeq" id="WP_349246102.1">
    <property type="nucleotide sequence ID" value="NZ_JASCXX010000023.1"/>
</dbReference>